<feature type="domain" description="HTH lysR-type" evidence="5">
    <location>
        <begin position="11"/>
        <end position="68"/>
    </location>
</feature>
<dbReference type="PRINTS" id="PR00039">
    <property type="entry name" value="HTHLYSR"/>
</dbReference>
<dbReference type="CDD" id="cd08417">
    <property type="entry name" value="PBP2_Nitroaromatics_like"/>
    <property type="match status" value="1"/>
</dbReference>
<dbReference type="InterPro" id="IPR037402">
    <property type="entry name" value="YidZ_PBP2"/>
</dbReference>
<keyword evidence="7" id="KW-1185">Reference proteome</keyword>
<dbReference type="PANTHER" id="PTHR30118">
    <property type="entry name" value="HTH-TYPE TRANSCRIPTIONAL REGULATOR LEUO-RELATED"/>
    <property type="match status" value="1"/>
</dbReference>
<evidence type="ECO:0000313" key="6">
    <source>
        <dbReference type="EMBL" id="QDO86484.1"/>
    </source>
</evidence>
<keyword evidence="4" id="KW-0804">Transcription</keyword>
<dbReference type="EMBL" id="CP041614">
    <property type="protein sequence ID" value="QDO86484.1"/>
    <property type="molecule type" value="Genomic_DNA"/>
</dbReference>
<dbReference type="InterPro" id="IPR005119">
    <property type="entry name" value="LysR_subst-bd"/>
</dbReference>
<dbReference type="InterPro" id="IPR000847">
    <property type="entry name" value="LysR_HTH_N"/>
</dbReference>
<evidence type="ECO:0000259" key="5">
    <source>
        <dbReference type="PROSITE" id="PS50931"/>
    </source>
</evidence>
<evidence type="ECO:0000256" key="1">
    <source>
        <dbReference type="ARBA" id="ARBA00009437"/>
    </source>
</evidence>
<evidence type="ECO:0000313" key="7">
    <source>
        <dbReference type="Proteomes" id="UP000315947"/>
    </source>
</evidence>
<name>A0ABX5X549_9GAMM</name>
<organism evidence="6 7">
    <name type="scientific">Shewanella psychropiezotolerans</name>
    <dbReference type="NCBI Taxonomy" id="2593655"/>
    <lineage>
        <taxon>Bacteria</taxon>
        <taxon>Pseudomonadati</taxon>
        <taxon>Pseudomonadota</taxon>
        <taxon>Gammaproteobacteria</taxon>
        <taxon>Alteromonadales</taxon>
        <taxon>Shewanellaceae</taxon>
        <taxon>Shewanella</taxon>
    </lineage>
</organism>
<gene>
    <name evidence="6" type="ORF">FM037_00730</name>
</gene>
<evidence type="ECO:0000256" key="3">
    <source>
        <dbReference type="ARBA" id="ARBA00023125"/>
    </source>
</evidence>
<sequence length="313" mass="35796">MVTPDINLRSVDLNLLTVLEQLFVHKHISHAAKALNMSQPAVSRALARLREQFQDPLLVKTSFGYQLTPKAQRLSEQITQMLSVVRQILQADEFDPSEYSGVFTISALDFEMMMLLPKLLSVVHKKAPKLKIQIIQHNPFIELGKYLEQVTQLLLYSTDASPTNVFKQRLFNDNYAVIMCANNPLVKEVDSSSTGLTLESYIQSSHVIVSGNGLTTTDIDIELKTRGYERDVVSAIPHFSLIPDVVKNSNLIATMPRRMVNHLKPRDDFYVTDLPFKTPDFLVEQFWHKIHHHCPIHQWIRNELKAIATHKFD</sequence>
<dbReference type="SUPFAM" id="SSF53850">
    <property type="entry name" value="Periplasmic binding protein-like II"/>
    <property type="match status" value="1"/>
</dbReference>
<protein>
    <submittedName>
        <fullName evidence="6">LysR family transcriptional regulator</fullName>
    </submittedName>
</protein>
<evidence type="ECO:0000256" key="4">
    <source>
        <dbReference type="ARBA" id="ARBA00023163"/>
    </source>
</evidence>
<dbReference type="Pfam" id="PF03466">
    <property type="entry name" value="LysR_substrate"/>
    <property type="match status" value="1"/>
</dbReference>
<dbReference type="Gene3D" id="3.40.190.10">
    <property type="entry name" value="Periplasmic binding protein-like II"/>
    <property type="match status" value="2"/>
</dbReference>
<dbReference type="InterPro" id="IPR050389">
    <property type="entry name" value="LysR-type_TF"/>
</dbReference>
<dbReference type="InterPro" id="IPR036388">
    <property type="entry name" value="WH-like_DNA-bd_sf"/>
</dbReference>
<accession>A0ABX5X549</accession>
<dbReference type="InterPro" id="IPR036390">
    <property type="entry name" value="WH_DNA-bd_sf"/>
</dbReference>
<keyword evidence="2" id="KW-0805">Transcription regulation</keyword>
<dbReference type="Pfam" id="PF00126">
    <property type="entry name" value="HTH_1"/>
    <property type="match status" value="1"/>
</dbReference>
<evidence type="ECO:0000256" key="2">
    <source>
        <dbReference type="ARBA" id="ARBA00023015"/>
    </source>
</evidence>
<proteinExistence type="inferred from homology"/>
<dbReference type="Gene3D" id="1.10.10.10">
    <property type="entry name" value="Winged helix-like DNA-binding domain superfamily/Winged helix DNA-binding domain"/>
    <property type="match status" value="1"/>
</dbReference>
<keyword evidence="3" id="KW-0238">DNA-binding</keyword>
<dbReference type="PANTHER" id="PTHR30118:SF15">
    <property type="entry name" value="TRANSCRIPTIONAL REGULATORY PROTEIN"/>
    <property type="match status" value="1"/>
</dbReference>
<comment type="similarity">
    <text evidence="1">Belongs to the LysR transcriptional regulatory family.</text>
</comment>
<reference evidence="6 7" key="1">
    <citation type="submission" date="2019-07" db="EMBL/GenBank/DDBJ databases">
        <title>Shewanella sp. YLB-06 whole genomic sequence.</title>
        <authorList>
            <person name="Yu L."/>
        </authorList>
    </citation>
    <scope>NUCLEOTIDE SEQUENCE [LARGE SCALE GENOMIC DNA]</scope>
    <source>
        <strain evidence="6 7">YLB-06</strain>
    </source>
</reference>
<dbReference type="SUPFAM" id="SSF46785">
    <property type="entry name" value="Winged helix' DNA-binding domain"/>
    <property type="match status" value="1"/>
</dbReference>
<dbReference type="PROSITE" id="PS50931">
    <property type="entry name" value="HTH_LYSR"/>
    <property type="match status" value="1"/>
</dbReference>
<dbReference type="Proteomes" id="UP000315947">
    <property type="component" value="Chromosome"/>
</dbReference>